<keyword evidence="3" id="KW-1185">Reference proteome</keyword>
<sequence length="150" mass="16605">MLSDAKALHADLVAPLLGSPVGASEEDVGALESRIGLKLPDTYRQYLVWMGRDVNGIFRGSNWFISDIESNREVLKDLLEEIGSQYELAPSHLVFFTHQGYMAAWFDASGNEVDPKCWFIHDGMQEPGMSGNFTEVLLADLKGLASCLPR</sequence>
<name>A0ABT8B3P3_9NEIS</name>
<gene>
    <name evidence="2" type="ORF">QWZ03_05825</name>
</gene>
<dbReference type="RefSeq" id="WP_290331860.1">
    <property type="nucleotide sequence ID" value="NZ_JAUFPU010000004.1"/>
</dbReference>
<dbReference type="InterPro" id="IPR037883">
    <property type="entry name" value="Knr4/Smi1-like_sf"/>
</dbReference>
<comment type="caution">
    <text evidence="2">The sequence shown here is derived from an EMBL/GenBank/DDBJ whole genome shotgun (WGS) entry which is preliminary data.</text>
</comment>
<reference evidence="2" key="1">
    <citation type="journal article" date="2014" name="Int. J. Syst. Evol. Microbiol.">
        <title>Complete genome of a new Firmicutes species belonging to the dominant human colonic microbiota ('Ruminococcus bicirculans') reveals two chromosomes and a selective capacity to utilize plant glucans.</title>
        <authorList>
            <consortium name="NISC Comparative Sequencing Program"/>
            <person name="Wegmann U."/>
            <person name="Louis P."/>
            <person name="Goesmann A."/>
            <person name="Henrissat B."/>
            <person name="Duncan S.H."/>
            <person name="Flint H.J."/>
        </authorList>
    </citation>
    <scope>NUCLEOTIDE SEQUENCE</scope>
    <source>
        <strain evidence="2">CECT 7703</strain>
    </source>
</reference>
<proteinExistence type="predicted"/>
<organism evidence="2 3">
    <name type="scientific">Chitinimonas viridis</name>
    <dbReference type="NCBI Taxonomy" id="664880"/>
    <lineage>
        <taxon>Bacteria</taxon>
        <taxon>Pseudomonadati</taxon>
        <taxon>Pseudomonadota</taxon>
        <taxon>Betaproteobacteria</taxon>
        <taxon>Neisseriales</taxon>
        <taxon>Chitinibacteraceae</taxon>
        <taxon>Chitinimonas</taxon>
    </lineage>
</organism>
<dbReference type="Proteomes" id="UP001180081">
    <property type="component" value="Unassembled WGS sequence"/>
</dbReference>
<dbReference type="InterPro" id="IPR018958">
    <property type="entry name" value="Knr4/Smi1-like_dom"/>
</dbReference>
<dbReference type="EMBL" id="JAUFPU010000004">
    <property type="protein sequence ID" value="MDN3576281.1"/>
    <property type="molecule type" value="Genomic_DNA"/>
</dbReference>
<protein>
    <submittedName>
        <fullName evidence="2">SMI1/KNR4 family protein</fullName>
    </submittedName>
</protein>
<dbReference type="Pfam" id="PF09346">
    <property type="entry name" value="SMI1_KNR4"/>
    <property type="match status" value="1"/>
</dbReference>
<dbReference type="SMART" id="SM00860">
    <property type="entry name" value="SMI1_KNR4"/>
    <property type="match status" value="1"/>
</dbReference>
<evidence type="ECO:0000313" key="3">
    <source>
        <dbReference type="Proteomes" id="UP001180081"/>
    </source>
</evidence>
<feature type="domain" description="Knr4/Smi1-like" evidence="1">
    <location>
        <begin position="22"/>
        <end position="139"/>
    </location>
</feature>
<dbReference type="SUPFAM" id="SSF160631">
    <property type="entry name" value="SMI1/KNR4-like"/>
    <property type="match status" value="1"/>
</dbReference>
<accession>A0ABT8B3P3</accession>
<dbReference type="Gene3D" id="3.40.1580.10">
    <property type="entry name" value="SMI1/KNR4-like"/>
    <property type="match status" value="1"/>
</dbReference>
<evidence type="ECO:0000313" key="2">
    <source>
        <dbReference type="EMBL" id="MDN3576281.1"/>
    </source>
</evidence>
<evidence type="ECO:0000259" key="1">
    <source>
        <dbReference type="SMART" id="SM00860"/>
    </source>
</evidence>
<reference evidence="2" key="2">
    <citation type="submission" date="2023-06" db="EMBL/GenBank/DDBJ databases">
        <authorList>
            <person name="Lucena T."/>
            <person name="Sun Q."/>
        </authorList>
    </citation>
    <scope>NUCLEOTIDE SEQUENCE</scope>
    <source>
        <strain evidence="2">CECT 7703</strain>
    </source>
</reference>